<accession>A0A3P6C4N1</accession>
<dbReference type="EMBL" id="LR031873">
    <property type="protein sequence ID" value="VDD10176.1"/>
    <property type="molecule type" value="Genomic_DNA"/>
</dbReference>
<dbReference type="GO" id="GO:0005730">
    <property type="term" value="C:nucleolus"/>
    <property type="evidence" value="ECO:0007669"/>
    <property type="project" value="InterPro"/>
</dbReference>
<gene>
    <name evidence="1" type="ORF">BOLC4T25523H</name>
</gene>
<dbReference type="AlphaFoldDB" id="A0A3P6C4N1"/>
<sequence length="85" mass="9372">MRSRQTKFIGNASADLASFDRRIRKLLGSFLGKCSGSIRSVVRHPQHQMIAPCGLDHIYGNLISVVFLNQHRTGLVFDPGFSGEG</sequence>
<reference evidence="1" key="1">
    <citation type="submission" date="2018-11" db="EMBL/GenBank/DDBJ databases">
        <authorList>
            <consortium name="Genoscope - CEA"/>
            <person name="William W."/>
        </authorList>
    </citation>
    <scope>NUCLEOTIDE SEQUENCE</scope>
</reference>
<dbReference type="PANTHER" id="PTHR16038:SF4">
    <property type="entry name" value="WD REPEAT-CONTAINING PROTEIN 74"/>
    <property type="match status" value="1"/>
</dbReference>
<name>A0A3P6C4N1_BRAOL</name>
<dbReference type="PANTHER" id="PTHR16038">
    <property type="entry name" value="NOP SEVEN ASSOCIATED PROTEIN 1"/>
    <property type="match status" value="1"/>
</dbReference>
<dbReference type="InterPro" id="IPR037379">
    <property type="entry name" value="WDR74/Nsa1"/>
</dbReference>
<evidence type="ECO:0000313" key="1">
    <source>
        <dbReference type="EMBL" id="VDD10176.1"/>
    </source>
</evidence>
<dbReference type="GO" id="GO:0030687">
    <property type="term" value="C:preribosome, large subunit precursor"/>
    <property type="evidence" value="ECO:0007669"/>
    <property type="project" value="TreeGrafter"/>
</dbReference>
<dbReference type="GO" id="GO:0042273">
    <property type="term" value="P:ribosomal large subunit biogenesis"/>
    <property type="evidence" value="ECO:0007669"/>
    <property type="project" value="InterPro"/>
</dbReference>
<organism evidence="1">
    <name type="scientific">Brassica oleracea</name>
    <name type="common">Wild cabbage</name>
    <dbReference type="NCBI Taxonomy" id="3712"/>
    <lineage>
        <taxon>Eukaryota</taxon>
        <taxon>Viridiplantae</taxon>
        <taxon>Streptophyta</taxon>
        <taxon>Embryophyta</taxon>
        <taxon>Tracheophyta</taxon>
        <taxon>Spermatophyta</taxon>
        <taxon>Magnoliopsida</taxon>
        <taxon>eudicotyledons</taxon>
        <taxon>Gunneridae</taxon>
        <taxon>Pentapetalae</taxon>
        <taxon>rosids</taxon>
        <taxon>malvids</taxon>
        <taxon>Brassicales</taxon>
        <taxon>Brassicaceae</taxon>
        <taxon>Brassiceae</taxon>
        <taxon>Brassica</taxon>
    </lineage>
</organism>
<proteinExistence type="predicted"/>
<protein>
    <submittedName>
        <fullName evidence="1">Uncharacterized protein</fullName>
    </submittedName>
</protein>